<evidence type="ECO:0000256" key="3">
    <source>
        <dbReference type="ARBA" id="ARBA00006452"/>
    </source>
</evidence>
<dbReference type="FunCoup" id="G3X0Y5">
    <property type="interactions" value="16"/>
</dbReference>
<evidence type="ECO:0000256" key="1">
    <source>
        <dbReference type="ARBA" id="ARBA00004035"/>
    </source>
</evidence>
<dbReference type="PANTHER" id="PTHR14115">
    <property type="entry name" value="AMELOBLASTIN"/>
    <property type="match status" value="1"/>
</dbReference>
<feature type="chain" id="PRO_5003459642" description="Ameloblastin" evidence="12">
    <location>
        <begin position="17"/>
        <end position="405"/>
    </location>
</feature>
<evidence type="ECO:0000256" key="2">
    <source>
        <dbReference type="ARBA" id="ARBA00004498"/>
    </source>
</evidence>
<comment type="subcellular location">
    <subcellularLocation>
        <location evidence="2">Secreted</location>
        <location evidence="2">Extracellular space</location>
        <location evidence="2">Extracellular matrix</location>
    </subcellularLocation>
</comment>
<evidence type="ECO:0000256" key="6">
    <source>
        <dbReference type="ARBA" id="ARBA00022530"/>
    </source>
</evidence>
<keyword evidence="7" id="KW-0597">Phosphoprotein</keyword>
<feature type="region of interest" description="Disordered" evidence="11">
    <location>
        <begin position="96"/>
        <end position="174"/>
    </location>
</feature>
<sequence length="405" mass="43882">MKDLLLMLCLLGTCFAVPIKQVFPQQAAATGLGSLSLETMRQLGNLNGLNLLSQFSRFGFGKQFNPLWMHGLLPPHSSFPWMQQREHETQQYEYALPVHPPPLPSQQPQKPGQKPFLQSSPPPDTAQHGAHQPPLHQGQIHMHPEDRAMGQQPGGPLGRAGRPELPERNFAGHLGHSMFPMGRLIAEGPTQKTEKAPLYPRMVYMPYGANQLNAPGRFGMLSSEEMMGGRGSPMGYGAMFPGMKSGFGEMTPNPATGGDFTLEHDLPTGNNKTPGAAEGGAQGSPVAEANPENLDNPDFLPEDFPWVQGGILNFPKGRMSKLGRGPAGQIKRPLKGTPPTSEPGMTLGTADFTDTFGTDVTTPLANLEEGPLDVTVEPDTHHTSVQGTGVRQSQIMEDVWHFQEP</sequence>
<dbReference type="AlphaFoldDB" id="G3X0Y5"/>
<evidence type="ECO:0000256" key="7">
    <source>
        <dbReference type="ARBA" id="ARBA00022553"/>
    </source>
</evidence>
<dbReference type="OMA" id="MPHKPAM"/>
<dbReference type="Proteomes" id="UP000007648">
    <property type="component" value="Unassembled WGS sequence"/>
</dbReference>
<reference evidence="13" key="2">
    <citation type="submission" date="2025-08" db="UniProtKB">
        <authorList>
            <consortium name="Ensembl"/>
        </authorList>
    </citation>
    <scope>IDENTIFICATION</scope>
</reference>
<dbReference type="HOGENOM" id="CLU_051782_0_0_1"/>
<feature type="signal peptide" evidence="12">
    <location>
        <begin position="1"/>
        <end position="16"/>
    </location>
</feature>
<feature type="region of interest" description="Disordered" evidence="11">
    <location>
        <begin position="322"/>
        <end position="345"/>
    </location>
</feature>
<dbReference type="PANTHER" id="PTHR14115:SF0">
    <property type="entry name" value="AMELOBLASTIN"/>
    <property type="match status" value="1"/>
</dbReference>
<dbReference type="SMART" id="SM00817">
    <property type="entry name" value="Amelin"/>
    <property type="match status" value="1"/>
</dbReference>
<evidence type="ECO:0000256" key="10">
    <source>
        <dbReference type="ARBA" id="ARBA00023278"/>
    </source>
</evidence>
<evidence type="ECO:0000256" key="11">
    <source>
        <dbReference type="SAM" id="MobiDB-lite"/>
    </source>
</evidence>
<protein>
    <recommendedName>
        <fullName evidence="4">Ameloblastin</fullName>
    </recommendedName>
</protein>
<name>G3X0Y5_SARHA</name>
<dbReference type="GO" id="GO:0030345">
    <property type="term" value="F:structural constituent of tooth enamel"/>
    <property type="evidence" value="ECO:0007669"/>
    <property type="project" value="InterPro"/>
</dbReference>
<feature type="region of interest" description="Disordered" evidence="11">
    <location>
        <begin position="266"/>
        <end position="292"/>
    </location>
</feature>
<reference evidence="13" key="3">
    <citation type="submission" date="2025-09" db="UniProtKB">
        <authorList>
            <consortium name="Ensembl"/>
        </authorList>
    </citation>
    <scope>IDENTIFICATION</scope>
</reference>
<keyword evidence="10" id="KW-0379">Hydroxylation</keyword>
<comment type="similarity">
    <text evidence="3">Belongs to the ameloblastin family.</text>
</comment>
<dbReference type="Pfam" id="PF05111">
    <property type="entry name" value="Amelin"/>
    <property type="match status" value="1"/>
</dbReference>
<dbReference type="InParanoid" id="G3X0Y5"/>
<dbReference type="GeneID" id="100930727"/>
<dbReference type="eggNOG" id="ENOG502QWCP">
    <property type="taxonomic scope" value="Eukaryota"/>
</dbReference>
<keyword evidence="14" id="KW-1185">Reference proteome</keyword>
<dbReference type="GO" id="GO:0042475">
    <property type="term" value="P:odontogenesis of dentin-containing tooth"/>
    <property type="evidence" value="ECO:0007669"/>
    <property type="project" value="InterPro"/>
</dbReference>
<comment type="function">
    <text evidence="1">Involved in the mineralization and structural organization of enamel.</text>
</comment>
<keyword evidence="5" id="KW-0964">Secreted</keyword>
<dbReference type="Ensembl" id="ENSSHAT00000021513.2">
    <property type="protein sequence ID" value="ENSSHAP00000021340.1"/>
    <property type="gene ID" value="ENSSHAG00000018085.2"/>
</dbReference>
<evidence type="ECO:0000256" key="12">
    <source>
        <dbReference type="SAM" id="SignalP"/>
    </source>
</evidence>
<evidence type="ECO:0000313" key="14">
    <source>
        <dbReference type="Proteomes" id="UP000007648"/>
    </source>
</evidence>
<keyword evidence="9 12" id="KW-0732">Signal</keyword>
<dbReference type="STRING" id="9305.ENSSHAP00000021340"/>
<proteinExistence type="inferred from homology"/>
<dbReference type="GO" id="GO:0031214">
    <property type="term" value="P:biomineral tissue development"/>
    <property type="evidence" value="ECO:0007669"/>
    <property type="project" value="UniProtKB-KW"/>
</dbReference>
<keyword evidence="6" id="KW-0272">Extracellular matrix</keyword>
<evidence type="ECO:0000256" key="5">
    <source>
        <dbReference type="ARBA" id="ARBA00022525"/>
    </source>
</evidence>
<accession>G3X0Y5</accession>
<dbReference type="InterPro" id="IPR007798">
    <property type="entry name" value="Amelin"/>
</dbReference>
<dbReference type="GeneTree" id="ENSGT00390000018227"/>
<reference evidence="13 14" key="1">
    <citation type="journal article" date="2011" name="Proc. Natl. Acad. Sci. U.S.A.">
        <title>Genetic diversity and population structure of the endangered marsupial Sarcophilus harrisii (Tasmanian devil).</title>
        <authorList>
            <person name="Miller W."/>
            <person name="Hayes V.M."/>
            <person name="Ratan A."/>
            <person name="Petersen D.C."/>
            <person name="Wittekindt N.E."/>
            <person name="Miller J."/>
            <person name="Walenz B."/>
            <person name="Knight J."/>
            <person name="Qi J."/>
            <person name="Zhao F."/>
            <person name="Wang Q."/>
            <person name="Bedoya-Reina O.C."/>
            <person name="Katiyar N."/>
            <person name="Tomsho L.P."/>
            <person name="Kasson L.M."/>
            <person name="Hardie R.A."/>
            <person name="Woodbridge P."/>
            <person name="Tindall E.A."/>
            <person name="Bertelsen M.F."/>
            <person name="Dixon D."/>
            <person name="Pyecroft S."/>
            <person name="Helgen K.M."/>
            <person name="Lesk A.M."/>
            <person name="Pringle T.H."/>
            <person name="Patterson N."/>
            <person name="Zhang Y."/>
            <person name="Kreiss A."/>
            <person name="Woods G.M."/>
            <person name="Jones M.E."/>
            <person name="Schuster S.C."/>
        </authorList>
    </citation>
    <scope>NUCLEOTIDE SEQUENCE [LARGE SCALE GENOMIC DNA]</scope>
</reference>
<dbReference type="OrthoDB" id="9908655at2759"/>
<dbReference type="CTD" id="258"/>
<feature type="compositionally biased region" description="Low complexity" evidence="11">
    <location>
        <begin position="106"/>
        <end position="118"/>
    </location>
</feature>
<dbReference type="GO" id="GO:0007155">
    <property type="term" value="P:cell adhesion"/>
    <property type="evidence" value="ECO:0007669"/>
    <property type="project" value="TreeGrafter"/>
</dbReference>
<keyword evidence="8" id="KW-0091">Biomineralization</keyword>
<dbReference type="RefSeq" id="XP_031798116.1">
    <property type="nucleotide sequence ID" value="XM_031942256.1"/>
</dbReference>
<dbReference type="KEGG" id="shr:100930727"/>
<evidence type="ECO:0000256" key="9">
    <source>
        <dbReference type="ARBA" id="ARBA00022729"/>
    </source>
</evidence>
<evidence type="ECO:0000313" key="13">
    <source>
        <dbReference type="Ensembl" id="ENSSHAP00000021340.1"/>
    </source>
</evidence>
<evidence type="ECO:0000256" key="4">
    <source>
        <dbReference type="ARBA" id="ARBA00014018"/>
    </source>
</evidence>
<dbReference type="GO" id="GO:0008083">
    <property type="term" value="F:growth factor activity"/>
    <property type="evidence" value="ECO:0007669"/>
    <property type="project" value="TreeGrafter"/>
</dbReference>
<evidence type="ECO:0000256" key="8">
    <source>
        <dbReference type="ARBA" id="ARBA00022591"/>
    </source>
</evidence>
<organism evidence="13 14">
    <name type="scientific">Sarcophilus harrisii</name>
    <name type="common">Tasmanian devil</name>
    <name type="synonym">Sarcophilus laniarius</name>
    <dbReference type="NCBI Taxonomy" id="9305"/>
    <lineage>
        <taxon>Eukaryota</taxon>
        <taxon>Metazoa</taxon>
        <taxon>Chordata</taxon>
        <taxon>Craniata</taxon>
        <taxon>Vertebrata</taxon>
        <taxon>Euteleostomi</taxon>
        <taxon>Mammalia</taxon>
        <taxon>Metatheria</taxon>
        <taxon>Dasyuromorphia</taxon>
        <taxon>Dasyuridae</taxon>
        <taxon>Sarcophilus</taxon>
    </lineage>
</organism>
<gene>
    <name evidence="13" type="primary">AMBN</name>
</gene>